<dbReference type="EC" id="6.5.1.-" evidence="13"/>
<dbReference type="STRING" id="617002.SAMN05660653_03046"/>
<name>A0A1G6ER15_9BACT</name>
<feature type="binding site" evidence="12">
    <location>
        <position position="95"/>
    </location>
    <ligand>
        <name>Mn(2+)</name>
        <dbReference type="ChEBI" id="CHEBI:29035"/>
        <label>1</label>
    </ligand>
</feature>
<evidence type="ECO:0000256" key="6">
    <source>
        <dbReference type="ARBA" id="ARBA00023134"/>
    </source>
</evidence>
<dbReference type="AlphaFoldDB" id="A0A1G6ER15"/>
<feature type="binding site" evidence="11">
    <location>
        <begin position="372"/>
        <end position="375"/>
    </location>
    <ligand>
        <name>GMP</name>
        <dbReference type="ChEBI" id="CHEBI:58115"/>
    </ligand>
</feature>
<keyword evidence="3 12" id="KW-0479">Metal-binding</keyword>
<feature type="binding site" evidence="12">
    <location>
        <position position="233"/>
    </location>
    <ligand>
        <name>Mn(2+)</name>
        <dbReference type="ChEBI" id="CHEBI:29035"/>
        <label>2</label>
    </ligand>
</feature>
<dbReference type="EMBL" id="FMXO01000021">
    <property type="protein sequence ID" value="SDB59712.1"/>
    <property type="molecule type" value="Genomic_DNA"/>
</dbReference>
<dbReference type="GO" id="GO:0006396">
    <property type="term" value="P:RNA processing"/>
    <property type="evidence" value="ECO:0007669"/>
    <property type="project" value="InterPro"/>
</dbReference>
<evidence type="ECO:0000256" key="4">
    <source>
        <dbReference type="ARBA" id="ARBA00022741"/>
    </source>
</evidence>
<dbReference type="InterPro" id="IPR036025">
    <property type="entry name" value="RtcB-like_sf"/>
</dbReference>
<evidence type="ECO:0000256" key="12">
    <source>
        <dbReference type="PIRSR" id="PIRSR601233-3"/>
    </source>
</evidence>
<dbReference type="GO" id="GO:0005525">
    <property type="term" value="F:GTP binding"/>
    <property type="evidence" value="ECO:0007669"/>
    <property type="project" value="UniProtKB-KW"/>
</dbReference>
<protein>
    <recommendedName>
        <fullName evidence="13">tRNA-splicing ligase RtcB</fullName>
        <ecNumber evidence="13">6.5.1.-</ecNumber>
    </recommendedName>
</protein>
<accession>A0A1G6ER15</accession>
<keyword evidence="6 11" id="KW-0342">GTP-binding</keyword>
<dbReference type="GO" id="GO:0170057">
    <property type="term" value="F:RNA ligase (GTP) activity"/>
    <property type="evidence" value="ECO:0007669"/>
    <property type="project" value="UniProtKB-EC"/>
</dbReference>
<dbReference type="PANTHER" id="PTHR11118:SF1">
    <property type="entry name" value="RNA-SPLICING LIGASE RTCB HOMOLOG"/>
    <property type="match status" value="1"/>
</dbReference>
<feature type="binding site" evidence="11">
    <location>
        <begin position="202"/>
        <end position="206"/>
    </location>
    <ligand>
        <name>GMP</name>
        <dbReference type="ChEBI" id="CHEBI:58115"/>
    </ligand>
</feature>
<feature type="binding site" evidence="11">
    <location>
        <begin position="397"/>
        <end position="400"/>
    </location>
    <ligand>
        <name>GMP</name>
        <dbReference type="ChEBI" id="CHEBI:58115"/>
    </ligand>
</feature>
<dbReference type="Pfam" id="PF01139">
    <property type="entry name" value="RtcB"/>
    <property type="match status" value="1"/>
</dbReference>
<gene>
    <name evidence="13" type="primary">rtcB</name>
    <name evidence="14" type="ORF">SAMN05660653_03046</name>
</gene>
<evidence type="ECO:0000313" key="14">
    <source>
        <dbReference type="EMBL" id="SDB59712.1"/>
    </source>
</evidence>
<organism evidence="14 15">
    <name type="scientific">Desulfonatronum thiosulfatophilum</name>
    <dbReference type="NCBI Taxonomy" id="617002"/>
    <lineage>
        <taxon>Bacteria</taxon>
        <taxon>Pseudomonadati</taxon>
        <taxon>Thermodesulfobacteriota</taxon>
        <taxon>Desulfovibrionia</taxon>
        <taxon>Desulfovibrionales</taxon>
        <taxon>Desulfonatronaceae</taxon>
        <taxon>Desulfonatronum</taxon>
    </lineage>
</organism>
<evidence type="ECO:0000256" key="13">
    <source>
        <dbReference type="RuleBase" id="RU371113"/>
    </source>
</evidence>
<keyword evidence="2 13" id="KW-0436">Ligase</keyword>
<keyword evidence="15" id="KW-1185">Reference proteome</keyword>
<keyword evidence="7 12" id="KW-0464">Manganese</keyword>
<comment type="cofactor">
    <cofactor evidence="12 13">
        <name>Mn(2+)</name>
        <dbReference type="ChEBI" id="CHEBI:29035"/>
    </cofactor>
    <text evidence="12 13">Binds 2 manganese ions per subunit.</text>
</comment>
<dbReference type="PANTHER" id="PTHR11118">
    <property type="entry name" value="RNA-SPLICING LIGASE RTCB HOMOLOG"/>
    <property type="match status" value="1"/>
</dbReference>
<evidence type="ECO:0000256" key="1">
    <source>
        <dbReference type="ARBA" id="ARBA00008071"/>
    </source>
</evidence>
<keyword evidence="5" id="KW-0692">RNA repair</keyword>
<evidence type="ECO:0000256" key="10">
    <source>
        <dbReference type="PIRSR" id="PIRSR601233-1"/>
    </source>
</evidence>
<dbReference type="GO" id="GO:0042245">
    <property type="term" value="P:RNA repair"/>
    <property type="evidence" value="ECO:0007669"/>
    <property type="project" value="UniProtKB-KW"/>
</dbReference>
<evidence type="ECO:0000256" key="9">
    <source>
        <dbReference type="ARBA" id="ARBA00049514"/>
    </source>
</evidence>
<sequence>MDASNLKQITPWLWEFPTAGNMRVPARIYGDRALVAAMDDAVIRQLANVAALPGIVRAALAMPDAHSGFGFPIGGVAAFDPDQDGVICMGGVGYDIACGVRVLHTGLRREEIQPHLEALMDQFQLLVPAGVGGTGGIQLKAGELDRVLVQGARWAVKQGYGTREDLERLEDGGAMSGAVPETVSDQARKREKRQLGTLGAGNHYLEIQCVEEVLHPSAGLLGVASDDVLISVHCGSRGLGHQIGTDYIRILGEAARRHRIPIPEKELVCAPIRSSEAERYYQAMACGANYAMANRQMIVHLIREAFQRVLPGVQVRTLFEVNHNTCRREDHPVEGRSRPLYVHRKGATRAFGPESPQIQEPFRRTGQPILVGGSMGTDSYILAGRESSEDAFASTCHGSGRALSRSQALKRTPGRDVLTQLTSRGILIRTNHLKGLAEEAPAAYKDIHQVVEASTQAGLTNKFARLSPLGCLKG</sequence>
<keyword evidence="4 11" id="KW-0547">Nucleotide-binding</keyword>
<evidence type="ECO:0000313" key="15">
    <source>
        <dbReference type="Proteomes" id="UP000198771"/>
    </source>
</evidence>
<feature type="active site" description="GMP-histidine intermediate" evidence="10">
    <location>
        <position position="397"/>
    </location>
</feature>
<evidence type="ECO:0000256" key="8">
    <source>
        <dbReference type="ARBA" id="ARBA00047746"/>
    </source>
</evidence>
<dbReference type="SUPFAM" id="SSF103365">
    <property type="entry name" value="Hypothetical protein PH1602"/>
    <property type="match status" value="1"/>
</dbReference>
<comment type="similarity">
    <text evidence="1 13">Belongs to the RtcB family.</text>
</comment>
<feature type="binding site" evidence="11">
    <location>
        <position position="379"/>
    </location>
    <ligand>
        <name>GMP</name>
        <dbReference type="ChEBI" id="CHEBI:58115"/>
    </ligand>
</feature>
<feature type="binding site" evidence="12">
    <location>
        <position position="203"/>
    </location>
    <ligand>
        <name>Mn(2+)</name>
        <dbReference type="ChEBI" id="CHEBI:29035"/>
        <label>1</label>
    </ligand>
</feature>
<dbReference type="GO" id="GO:0046872">
    <property type="term" value="F:metal ion binding"/>
    <property type="evidence" value="ECO:0007669"/>
    <property type="project" value="UniProtKB-UniRule"/>
</dbReference>
<evidence type="ECO:0000256" key="2">
    <source>
        <dbReference type="ARBA" id="ARBA00022598"/>
    </source>
</evidence>
<dbReference type="RefSeq" id="WP_092123613.1">
    <property type="nucleotide sequence ID" value="NZ_FMXO01000021.1"/>
</dbReference>
<comment type="catalytic activity">
    <reaction evidence="8">
        <text>a 3'-end 3'-phospho-ribonucleotide-RNA + a 5'-end dephospho-ribonucleoside-RNA + GTP = a ribonucleotidyl-ribonucleotide-RNA + GMP + diphosphate</text>
        <dbReference type="Rhea" id="RHEA:68076"/>
        <dbReference type="Rhea" id="RHEA-COMP:10463"/>
        <dbReference type="Rhea" id="RHEA-COMP:13936"/>
        <dbReference type="Rhea" id="RHEA-COMP:17355"/>
        <dbReference type="ChEBI" id="CHEBI:33019"/>
        <dbReference type="ChEBI" id="CHEBI:37565"/>
        <dbReference type="ChEBI" id="CHEBI:58115"/>
        <dbReference type="ChEBI" id="CHEBI:83062"/>
        <dbReference type="ChEBI" id="CHEBI:138284"/>
        <dbReference type="ChEBI" id="CHEBI:173118"/>
        <dbReference type="EC" id="6.5.1.8"/>
    </reaction>
</comment>
<dbReference type="FunFam" id="3.90.1860.10:FF:000001">
    <property type="entry name" value="tRNA-splicing ligase RtcB homolog"/>
    <property type="match status" value="1"/>
</dbReference>
<dbReference type="GO" id="GO:0003972">
    <property type="term" value="F:RNA ligase (ATP) activity"/>
    <property type="evidence" value="ECO:0007669"/>
    <property type="project" value="TreeGrafter"/>
</dbReference>
<evidence type="ECO:0000256" key="11">
    <source>
        <dbReference type="PIRSR" id="PIRSR601233-2"/>
    </source>
</evidence>
<comment type="subunit">
    <text evidence="13">Monomer.</text>
</comment>
<dbReference type="InterPro" id="IPR001233">
    <property type="entry name" value="RtcB"/>
</dbReference>
<dbReference type="Proteomes" id="UP000198771">
    <property type="component" value="Unassembled WGS sequence"/>
</dbReference>
<feature type="binding site" evidence="12">
    <location>
        <position position="323"/>
    </location>
    <ligand>
        <name>Mn(2+)</name>
        <dbReference type="ChEBI" id="CHEBI:29035"/>
        <label>2</label>
    </ligand>
</feature>
<feature type="binding site" evidence="11">
    <location>
        <position position="473"/>
    </location>
    <ligand>
        <name>GMP</name>
        <dbReference type="ChEBI" id="CHEBI:58115"/>
    </ligand>
</feature>
<evidence type="ECO:0000256" key="7">
    <source>
        <dbReference type="ARBA" id="ARBA00023211"/>
    </source>
</evidence>
<dbReference type="PROSITE" id="PS01288">
    <property type="entry name" value="UPF0027"/>
    <property type="match status" value="1"/>
</dbReference>
<evidence type="ECO:0000256" key="3">
    <source>
        <dbReference type="ARBA" id="ARBA00022723"/>
    </source>
</evidence>
<comment type="catalytic activity">
    <reaction evidence="9">
        <text>a 3'-end 2',3'-cyclophospho-ribonucleotide-RNA + a 5'-end dephospho-ribonucleoside-RNA + GTP + H2O = a ribonucleotidyl-ribonucleotide-RNA + GMP + diphosphate + H(+)</text>
        <dbReference type="Rhea" id="RHEA:68080"/>
        <dbReference type="Rhea" id="RHEA-COMP:10464"/>
        <dbReference type="Rhea" id="RHEA-COMP:13936"/>
        <dbReference type="Rhea" id="RHEA-COMP:17355"/>
        <dbReference type="ChEBI" id="CHEBI:15377"/>
        <dbReference type="ChEBI" id="CHEBI:15378"/>
        <dbReference type="ChEBI" id="CHEBI:33019"/>
        <dbReference type="ChEBI" id="CHEBI:37565"/>
        <dbReference type="ChEBI" id="CHEBI:58115"/>
        <dbReference type="ChEBI" id="CHEBI:83064"/>
        <dbReference type="ChEBI" id="CHEBI:138284"/>
        <dbReference type="ChEBI" id="CHEBI:173118"/>
        <dbReference type="EC" id="6.5.1.8"/>
    </reaction>
</comment>
<reference evidence="14 15" key="1">
    <citation type="submission" date="2016-10" db="EMBL/GenBank/DDBJ databases">
        <authorList>
            <person name="de Groot N.N."/>
        </authorList>
    </citation>
    <scope>NUCLEOTIDE SEQUENCE [LARGE SCALE GENOMIC DNA]</scope>
    <source>
        <strain evidence="14 15">ASO4-2</strain>
    </source>
</reference>
<proteinExistence type="inferred from homology"/>
<feature type="binding site" evidence="11">
    <location>
        <begin position="323"/>
        <end position="324"/>
    </location>
    <ligand>
        <name>GMP</name>
        <dbReference type="ChEBI" id="CHEBI:58115"/>
    </ligand>
</feature>
<dbReference type="Gene3D" id="3.90.1860.10">
    <property type="entry name" value="tRNA-splicing ligase RtcB"/>
    <property type="match status" value="1"/>
</dbReference>
<dbReference type="OrthoDB" id="9802323at2"/>
<evidence type="ECO:0000256" key="5">
    <source>
        <dbReference type="ARBA" id="ARBA00022800"/>
    </source>
</evidence>